<proteinExistence type="predicted"/>
<name>A0ABU7TZV7_9PROT</name>
<evidence type="ECO:0000313" key="2">
    <source>
        <dbReference type="Proteomes" id="UP001312908"/>
    </source>
</evidence>
<keyword evidence="2" id="KW-1185">Reference proteome</keyword>
<comment type="caution">
    <text evidence="1">The sequence shown here is derived from an EMBL/GenBank/DDBJ whole genome shotgun (WGS) entry which is preliminary data.</text>
</comment>
<protein>
    <submittedName>
        <fullName evidence="1">Uncharacterized protein</fullName>
    </submittedName>
</protein>
<organism evidence="1 2">
    <name type="scientific">Sorlinia euscelidii</name>
    <dbReference type="NCBI Taxonomy" id="3081148"/>
    <lineage>
        <taxon>Bacteria</taxon>
        <taxon>Pseudomonadati</taxon>
        <taxon>Pseudomonadota</taxon>
        <taxon>Alphaproteobacteria</taxon>
        <taxon>Acetobacterales</taxon>
        <taxon>Acetobacteraceae</taxon>
        <taxon>Sorlinia</taxon>
    </lineage>
</organism>
<accession>A0ABU7TZV7</accession>
<sequence>MLNNCLVRIYTFKQDTTIAKASKYVVPWYEGVSPSTVSWRFIGVWPVCQRGHCRDRCRELTICDPF</sequence>
<reference evidence="1 2" key="1">
    <citation type="submission" date="2023-10" db="EMBL/GenBank/DDBJ databases">
        <title>Sorlinia euscelidii gen. nov., sp. nov., an acetic acid bacteria isolated from the gut of Euscelidius variegatus emitter.</title>
        <authorList>
            <person name="Michoud G."/>
            <person name="Marasco R."/>
            <person name="Seferji K."/>
            <person name="Gonella E."/>
            <person name="Garuglieri E."/>
            <person name="Alma A."/>
            <person name="Mapelli F."/>
            <person name="Borin S."/>
            <person name="Daffonchio D."/>
            <person name="Crotti E."/>
        </authorList>
    </citation>
    <scope>NUCLEOTIDE SEQUENCE [LARGE SCALE GENOMIC DNA]</scope>
    <source>
        <strain evidence="1 2">EV16P</strain>
    </source>
</reference>
<dbReference type="Proteomes" id="UP001312908">
    <property type="component" value="Unassembled WGS sequence"/>
</dbReference>
<dbReference type="EMBL" id="JAWJZY010000001">
    <property type="protein sequence ID" value="MEE8657556.1"/>
    <property type="molecule type" value="Genomic_DNA"/>
</dbReference>
<evidence type="ECO:0000313" key="1">
    <source>
        <dbReference type="EMBL" id="MEE8657556.1"/>
    </source>
</evidence>
<gene>
    <name evidence="1" type="ORF">DOFOFD_00785</name>
</gene>